<evidence type="ECO:0000259" key="1">
    <source>
        <dbReference type="Pfam" id="PF22552"/>
    </source>
</evidence>
<evidence type="ECO:0000313" key="2">
    <source>
        <dbReference type="EMBL" id="OJF14974.1"/>
    </source>
</evidence>
<gene>
    <name evidence="2" type="ORF">BG844_06980</name>
</gene>
<dbReference type="AlphaFoldDB" id="A0A1K0GRE4"/>
<keyword evidence="3" id="KW-1185">Reference proteome</keyword>
<dbReference type="Proteomes" id="UP000182486">
    <property type="component" value="Unassembled WGS sequence"/>
</dbReference>
<organism evidence="2 3">
    <name type="scientific">Couchioplanes caeruleus subsp. caeruleus</name>
    <dbReference type="NCBI Taxonomy" id="56427"/>
    <lineage>
        <taxon>Bacteria</taxon>
        <taxon>Bacillati</taxon>
        <taxon>Actinomycetota</taxon>
        <taxon>Actinomycetes</taxon>
        <taxon>Micromonosporales</taxon>
        <taxon>Micromonosporaceae</taxon>
        <taxon>Couchioplanes</taxon>
    </lineage>
</organism>
<dbReference type="InterPro" id="IPR054344">
    <property type="entry name" value="TY-Chap_N"/>
</dbReference>
<dbReference type="RefSeq" id="WP_071803919.1">
    <property type="nucleotide sequence ID" value="NZ_MEIA01000074.1"/>
</dbReference>
<accession>A0A1K0GRE4</accession>
<dbReference type="Pfam" id="PF22552">
    <property type="entry name" value="TY-Chap3"/>
    <property type="match status" value="1"/>
</dbReference>
<proteinExistence type="predicted"/>
<name>A0A1K0GRE4_9ACTN</name>
<reference evidence="2 3" key="1">
    <citation type="submission" date="2016-09" db="EMBL/GenBank/DDBJ databases">
        <title>Couchioplanes caeruleus draft genome sequence.</title>
        <authorList>
            <person name="Sheehan J."/>
            <person name="Caffrey P."/>
        </authorList>
    </citation>
    <scope>NUCLEOTIDE SEQUENCE [LARGE SCALE GENOMIC DNA]</scope>
    <source>
        <strain evidence="2 3">DSM 43634</strain>
    </source>
</reference>
<comment type="caution">
    <text evidence="2">The sequence shown here is derived from an EMBL/GenBank/DDBJ whole genome shotgun (WGS) entry which is preliminary data.</text>
</comment>
<protein>
    <recommendedName>
        <fullName evidence="1">TY-Chap N-terminal domain-containing protein</fullName>
    </recommendedName>
</protein>
<sequence length="134" mass="15444">MTNPELWEQLAEELATEMLFMANGDTVILSDGDRFVQFKQGSDRLDAEAVSNRWLPSDQRLSADDEERLEALGWRHPEPSLGLDNWRHSEEWPLRTAAARSLAQRLVSTLRDVMKVDDPRVLEARRFNVFTAHP</sequence>
<feature type="domain" description="TY-Chap N-terminal" evidence="1">
    <location>
        <begin position="7"/>
        <end position="121"/>
    </location>
</feature>
<dbReference type="EMBL" id="MEIA01000074">
    <property type="protein sequence ID" value="OJF14974.1"/>
    <property type="molecule type" value="Genomic_DNA"/>
</dbReference>
<evidence type="ECO:0000313" key="3">
    <source>
        <dbReference type="Proteomes" id="UP000182486"/>
    </source>
</evidence>